<dbReference type="InterPro" id="IPR005952">
    <property type="entry name" value="Phosphogly_mut1"/>
</dbReference>
<evidence type="ECO:0000256" key="6">
    <source>
        <dbReference type="RuleBase" id="RU004512"/>
    </source>
</evidence>
<dbReference type="Pfam" id="PF00300">
    <property type="entry name" value="His_Phos_1"/>
    <property type="match status" value="2"/>
</dbReference>
<evidence type="ECO:0000256" key="4">
    <source>
        <dbReference type="ARBA" id="ARBA00023235"/>
    </source>
</evidence>
<feature type="active site" description="Proton donor/acceptor" evidence="5">
    <location>
        <position position="106"/>
    </location>
</feature>
<feature type="binding site" evidence="5">
    <location>
        <position position="117"/>
    </location>
    <ligand>
        <name>substrate</name>
    </ligand>
</feature>
<evidence type="ECO:0000313" key="9">
    <source>
        <dbReference type="Proteomes" id="UP000237218"/>
    </source>
</evidence>
<dbReference type="HAMAP" id="MF_01039">
    <property type="entry name" value="PGAM_GpmA"/>
    <property type="match status" value="1"/>
</dbReference>
<proteinExistence type="inferred from homology"/>
<dbReference type="PANTHER" id="PTHR11931">
    <property type="entry name" value="PHOSPHOGLYCERATE MUTASE"/>
    <property type="match status" value="1"/>
</dbReference>
<feature type="binding site" evidence="5">
    <location>
        <begin position="133"/>
        <end position="134"/>
    </location>
    <ligand>
        <name>substrate</name>
    </ligand>
</feature>
<dbReference type="NCBIfam" id="NF010713">
    <property type="entry name" value="PRK14115.1"/>
    <property type="match status" value="1"/>
</dbReference>
<protein>
    <recommendedName>
        <fullName evidence="5 6">2,3-bisphosphoglycerate-dependent phosphoglycerate mutase</fullName>
        <shortName evidence="5">BPG-dependent PGAM</shortName>
        <shortName evidence="5">PGAM</shortName>
        <shortName evidence="5">Phosphoglyceromutase</shortName>
        <shortName evidence="5">dPGM</shortName>
        <ecNumber evidence="5 6">5.4.2.11</ecNumber>
    </recommendedName>
</protein>
<dbReference type="InterPro" id="IPR001345">
    <property type="entry name" value="PG/BPGM_mutase_AS"/>
</dbReference>
<reference evidence="8 9" key="1">
    <citation type="submission" date="2018-02" db="EMBL/GenBank/DDBJ databases">
        <title>Draft genome sequences of four Parasaccharibacter apium strains isolated from honey bees.</title>
        <authorList>
            <person name="Corby-Harris V.L."/>
            <person name="Anderson K.E."/>
        </authorList>
    </citation>
    <scope>NUCLEOTIDE SEQUENCE [LARGE SCALE GENOMIC DNA]</scope>
    <source>
        <strain evidence="8 9">B8</strain>
    </source>
</reference>
<dbReference type="PROSITE" id="PS00175">
    <property type="entry name" value="PG_MUTASE"/>
    <property type="match status" value="1"/>
</dbReference>
<feature type="binding site" evidence="5">
    <location>
        <begin position="27"/>
        <end position="34"/>
    </location>
    <ligand>
        <name>substrate</name>
    </ligand>
</feature>
<feature type="region of interest" description="Disordered" evidence="7">
    <location>
        <begin position="138"/>
        <end position="157"/>
    </location>
</feature>
<name>A0ABX4ZNU9_9PROT</name>
<feature type="active site" description="Tele-phosphohistidine intermediate" evidence="5">
    <location>
        <position position="28"/>
    </location>
</feature>
<accession>A0ABX4ZNU9</accession>
<evidence type="ECO:0000256" key="3">
    <source>
        <dbReference type="ARBA" id="ARBA00023152"/>
    </source>
</evidence>
<feature type="site" description="Transition state stabilizer" evidence="5">
    <location>
        <position position="201"/>
    </location>
</feature>
<dbReference type="Proteomes" id="UP000237218">
    <property type="component" value="Unassembled WGS sequence"/>
</dbReference>
<keyword evidence="2 5" id="KW-0312">Gluconeogenesis</keyword>
<evidence type="ECO:0000256" key="7">
    <source>
        <dbReference type="SAM" id="MobiDB-lite"/>
    </source>
</evidence>
<dbReference type="InterPro" id="IPR029033">
    <property type="entry name" value="His_PPase_superfam"/>
</dbReference>
<feature type="binding site" evidence="5">
    <location>
        <position position="79"/>
    </location>
    <ligand>
        <name>substrate</name>
    </ligand>
</feature>
<dbReference type="PIRSF" id="PIRSF000709">
    <property type="entry name" value="6PFK_2-Ptase"/>
    <property type="match status" value="1"/>
</dbReference>
<evidence type="ECO:0000256" key="2">
    <source>
        <dbReference type="ARBA" id="ARBA00022432"/>
    </source>
</evidence>
<comment type="caution">
    <text evidence="5">Lacks conserved residue(s) required for the propagation of feature annotation.</text>
</comment>
<dbReference type="EC" id="5.4.2.11" evidence="5 6"/>
<comment type="subunit">
    <text evidence="5">Homodimer.</text>
</comment>
<dbReference type="SMART" id="SM00855">
    <property type="entry name" value="PGAM"/>
    <property type="match status" value="1"/>
</dbReference>
<keyword evidence="4 5" id="KW-0413">Isomerase</keyword>
<dbReference type="SUPFAM" id="SSF53254">
    <property type="entry name" value="Phosphoglycerate mutase-like"/>
    <property type="match status" value="1"/>
</dbReference>
<evidence type="ECO:0000256" key="5">
    <source>
        <dbReference type="HAMAP-Rule" id="MF_01039"/>
    </source>
</evidence>
<evidence type="ECO:0000313" key="8">
    <source>
        <dbReference type="EMBL" id="POS64728.1"/>
    </source>
</evidence>
<organism evidence="8 9">
    <name type="scientific">Parasaccharibacter apium</name>
    <dbReference type="NCBI Taxonomy" id="1510841"/>
    <lineage>
        <taxon>Bacteria</taxon>
        <taxon>Pseudomonadati</taxon>
        <taxon>Pseudomonadota</taxon>
        <taxon>Alphaproteobacteria</taxon>
        <taxon>Acetobacterales</taxon>
        <taxon>Acetobacteraceae</taxon>
        <taxon>Parasaccharibacter</taxon>
    </lineage>
</organism>
<dbReference type="CDD" id="cd07067">
    <property type="entry name" value="HP_PGM_like"/>
    <property type="match status" value="1"/>
</dbReference>
<dbReference type="EMBL" id="LMYI01000002">
    <property type="protein sequence ID" value="POS64728.1"/>
    <property type="molecule type" value="Genomic_DNA"/>
</dbReference>
<feature type="binding site" evidence="5">
    <location>
        <begin position="106"/>
        <end position="109"/>
    </location>
    <ligand>
        <name>substrate</name>
    </ligand>
</feature>
<comment type="function">
    <text evidence="5 6">Catalyzes the interconversion of 2-phosphoglycerate and 3-phosphoglycerate.</text>
</comment>
<dbReference type="InterPro" id="IPR013078">
    <property type="entry name" value="His_Pase_superF_clade-1"/>
</dbReference>
<gene>
    <name evidence="5" type="primary">gpmA</name>
    <name evidence="8" type="ORF">ASQ42_01035</name>
</gene>
<comment type="similarity">
    <text evidence="1 5">Belongs to the phosphoglycerate mutase family. BPG-dependent PGAM subfamily.</text>
</comment>
<dbReference type="NCBIfam" id="TIGR01258">
    <property type="entry name" value="pgm_1"/>
    <property type="match status" value="1"/>
</dbReference>
<evidence type="ECO:0000256" key="1">
    <source>
        <dbReference type="ARBA" id="ARBA00006717"/>
    </source>
</evidence>
<keyword evidence="3 5" id="KW-0324">Glycolysis</keyword>
<comment type="pathway">
    <text evidence="5 6">Carbohydrate degradation; glycolysis; pyruvate from D-glyceraldehyde 3-phosphate: step 3/5.</text>
</comment>
<sequence>MRTCMTVRHGAERRTLMMTGAKLVLMRHGQSLGNEANLFTGWNDLDLSANGHEEARRAGRLMRHHGFLFDAAHSSMLKRTIHTLHHCLDELDQSWLPEYRSWRLNERHYGALQGLNKDDTIARYGREQVQQWRRSFDVTPPAVKPDSPHHPGNDPRYASIPRCDLPCAESLAMTMKRVLPYWQDMLLPALRQGQSLLVITHGTVMRALIGHLDGLSPEETQTLEIPTGTPLVYEIDKAGAVHRIGYLLPPT</sequence>
<keyword evidence="9" id="KW-1185">Reference proteome</keyword>
<comment type="catalytic activity">
    <reaction evidence="5 6">
        <text>(2R)-2-phosphoglycerate = (2R)-3-phosphoglycerate</text>
        <dbReference type="Rhea" id="RHEA:15901"/>
        <dbReference type="ChEBI" id="CHEBI:58272"/>
        <dbReference type="ChEBI" id="CHEBI:58289"/>
        <dbReference type="EC" id="5.4.2.11"/>
    </reaction>
</comment>
<comment type="caution">
    <text evidence="8">The sequence shown here is derived from an EMBL/GenBank/DDBJ whole genome shotgun (WGS) entry which is preliminary data.</text>
</comment>
<dbReference type="Gene3D" id="3.40.50.1240">
    <property type="entry name" value="Phosphoglycerate mutase-like"/>
    <property type="match status" value="1"/>
</dbReference>
<feature type="binding site" evidence="5">
    <location>
        <begin position="40"/>
        <end position="41"/>
    </location>
    <ligand>
        <name>substrate</name>
    </ligand>
</feature>